<keyword evidence="11" id="KW-1185">Reference proteome</keyword>
<keyword evidence="7" id="KW-0411">Iron-sulfur</keyword>
<evidence type="ECO:0000259" key="9">
    <source>
        <dbReference type="Pfam" id="PF00266"/>
    </source>
</evidence>
<evidence type="ECO:0000256" key="5">
    <source>
        <dbReference type="ARBA" id="ARBA00022898"/>
    </source>
</evidence>
<feature type="domain" description="Aminotransferase class V" evidence="9">
    <location>
        <begin position="2"/>
        <end position="356"/>
    </location>
</feature>
<dbReference type="InterPro" id="IPR015421">
    <property type="entry name" value="PyrdxlP-dep_Trfase_major"/>
</dbReference>
<evidence type="ECO:0000256" key="8">
    <source>
        <dbReference type="ARBA" id="ARBA00050776"/>
    </source>
</evidence>
<keyword evidence="5" id="KW-0663">Pyridoxal phosphate</keyword>
<dbReference type="Gene3D" id="3.40.640.10">
    <property type="entry name" value="Type I PLP-dependent aspartate aminotransferase-like (Major domain)"/>
    <property type="match status" value="1"/>
</dbReference>
<dbReference type="PANTHER" id="PTHR11601">
    <property type="entry name" value="CYSTEINE DESULFURYLASE FAMILY MEMBER"/>
    <property type="match status" value="1"/>
</dbReference>
<dbReference type="Gene3D" id="3.90.1150.10">
    <property type="entry name" value="Aspartate Aminotransferase, domain 1"/>
    <property type="match status" value="1"/>
</dbReference>
<reference evidence="10 11" key="1">
    <citation type="submission" date="2024-04" db="EMBL/GenBank/DDBJ databases">
        <title>Human intestinal bacterial collection.</title>
        <authorList>
            <person name="Pauvert C."/>
            <person name="Hitch T.C.A."/>
            <person name="Clavel T."/>
        </authorList>
    </citation>
    <scope>NUCLEOTIDE SEQUENCE [LARGE SCALE GENOMIC DNA]</scope>
    <source>
        <strain evidence="10 11">CLA-SR-H026</strain>
    </source>
</reference>
<dbReference type="InterPro" id="IPR000192">
    <property type="entry name" value="Aminotrans_V_dom"/>
</dbReference>
<gene>
    <name evidence="10" type="ORF">AAA081_01850</name>
</gene>
<dbReference type="Proteomes" id="UP001481872">
    <property type="component" value="Unassembled WGS sequence"/>
</dbReference>
<evidence type="ECO:0000256" key="7">
    <source>
        <dbReference type="ARBA" id="ARBA00023014"/>
    </source>
</evidence>
<evidence type="ECO:0000313" key="11">
    <source>
        <dbReference type="Proteomes" id="UP001481872"/>
    </source>
</evidence>
<evidence type="ECO:0000313" key="10">
    <source>
        <dbReference type="EMBL" id="MEQ3353047.1"/>
    </source>
</evidence>
<dbReference type="Gene3D" id="1.10.260.50">
    <property type="match status" value="1"/>
</dbReference>
<comment type="similarity">
    <text evidence="2">Belongs to the class-V pyridoxal-phosphate-dependent aminotransferase family. NifS/IscS subfamily.</text>
</comment>
<proteinExistence type="inferred from homology"/>
<comment type="caution">
    <text evidence="10">The sequence shown here is derived from an EMBL/GenBank/DDBJ whole genome shotgun (WGS) entry which is preliminary data.</text>
</comment>
<evidence type="ECO:0000256" key="6">
    <source>
        <dbReference type="ARBA" id="ARBA00023004"/>
    </source>
</evidence>
<dbReference type="InterPro" id="IPR015422">
    <property type="entry name" value="PyrdxlP-dep_Trfase_small"/>
</dbReference>
<sequence length="369" mass="39815">MIYFDHAATCPMSEKAIDTMTALLKEGYGNPSSQHRLGREAKNALEGARLDVAELFGLSMKNVLFTGSGTEADNIAIMSAYKNRKQSPGHMITTAMEHEAVLKCAEALEKEGVAVTFIAPDKNGVVRAEDILAAVREDTFLVSVMAVNNEVGSLQPLDKIKEGLPESVHFHVDAVQAAGHRPADTYAFADTVAMSGHKFYGPKGVGIFLTRKELEPVIYGGGQERGIRSGTENVPGICAMVEALKEAEARREEDAEHIGHLTSRLREGLAEIDGVTLTVPAADGRITHAMVEGISRDVLLYQLDRRGFALSGGSACQAGAATKSHVLEAMGVDQRNRAPMRLSLGRENTMDEVEAFLNALREIIEGKRS</sequence>
<keyword evidence="3" id="KW-0808">Transferase</keyword>
<evidence type="ECO:0000256" key="1">
    <source>
        <dbReference type="ARBA" id="ARBA00001933"/>
    </source>
</evidence>
<evidence type="ECO:0000256" key="4">
    <source>
        <dbReference type="ARBA" id="ARBA00022723"/>
    </source>
</evidence>
<comment type="cofactor">
    <cofactor evidence="1">
        <name>pyridoxal 5'-phosphate</name>
        <dbReference type="ChEBI" id="CHEBI:597326"/>
    </cofactor>
</comment>
<evidence type="ECO:0000256" key="2">
    <source>
        <dbReference type="ARBA" id="ARBA00006490"/>
    </source>
</evidence>
<dbReference type="SUPFAM" id="SSF53383">
    <property type="entry name" value="PLP-dependent transferases"/>
    <property type="match status" value="1"/>
</dbReference>
<dbReference type="InterPro" id="IPR015424">
    <property type="entry name" value="PyrdxlP-dep_Trfase"/>
</dbReference>
<comment type="catalytic activity">
    <reaction evidence="8">
        <text>(sulfur carrier)-H + L-cysteine = (sulfur carrier)-SH + L-alanine</text>
        <dbReference type="Rhea" id="RHEA:43892"/>
        <dbReference type="Rhea" id="RHEA-COMP:14737"/>
        <dbReference type="Rhea" id="RHEA-COMP:14739"/>
        <dbReference type="ChEBI" id="CHEBI:29917"/>
        <dbReference type="ChEBI" id="CHEBI:35235"/>
        <dbReference type="ChEBI" id="CHEBI:57972"/>
        <dbReference type="ChEBI" id="CHEBI:64428"/>
        <dbReference type="EC" id="2.8.1.7"/>
    </reaction>
</comment>
<accession>A0ABV1J732</accession>
<organism evidence="10 11">
    <name type="scientific">Aedoeadaptatus acetigenes</name>
    <dbReference type="NCBI Taxonomy" id="2981723"/>
    <lineage>
        <taxon>Bacteria</taxon>
        <taxon>Bacillati</taxon>
        <taxon>Bacillota</taxon>
        <taxon>Tissierellia</taxon>
        <taxon>Tissierellales</taxon>
        <taxon>Peptoniphilaceae</taxon>
        <taxon>Aedoeadaptatus</taxon>
    </lineage>
</organism>
<dbReference type="InterPro" id="IPR016454">
    <property type="entry name" value="Cysteine_dSase"/>
</dbReference>
<dbReference type="Pfam" id="PF00266">
    <property type="entry name" value="Aminotran_5"/>
    <property type="match status" value="1"/>
</dbReference>
<protein>
    <submittedName>
        <fullName evidence="10">Cysteine desulfurase family protein</fullName>
    </submittedName>
</protein>
<dbReference type="EMBL" id="JBBNPS010000003">
    <property type="protein sequence ID" value="MEQ3353047.1"/>
    <property type="molecule type" value="Genomic_DNA"/>
</dbReference>
<keyword evidence="6" id="KW-0408">Iron</keyword>
<dbReference type="RefSeq" id="WP_148471910.1">
    <property type="nucleotide sequence ID" value="NZ_JAOQJD010000002.1"/>
</dbReference>
<name>A0ABV1J732_9FIRM</name>
<dbReference type="PIRSF" id="PIRSF005572">
    <property type="entry name" value="NifS"/>
    <property type="match status" value="1"/>
</dbReference>
<dbReference type="PANTHER" id="PTHR11601:SF34">
    <property type="entry name" value="CYSTEINE DESULFURASE"/>
    <property type="match status" value="1"/>
</dbReference>
<evidence type="ECO:0000256" key="3">
    <source>
        <dbReference type="ARBA" id="ARBA00022679"/>
    </source>
</evidence>
<keyword evidence="4" id="KW-0479">Metal-binding</keyword>